<dbReference type="Proteomes" id="UP000744676">
    <property type="component" value="Unassembled WGS sequence"/>
</dbReference>
<keyword evidence="2" id="KW-1185">Reference proteome</keyword>
<evidence type="ECO:0000313" key="1">
    <source>
        <dbReference type="EMBL" id="KAF5100587.1"/>
    </source>
</evidence>
<protein>
    <submittedName>
        <fullName evidence="1">Uncharacterized protein</fullName>
    </submittedName>
</protein>
<name>A0ACB6V7L2_9ASCO</name>
<dbReference type="EMBL" id="QVQA01000020">
    <property type="protein sequence ID" value="KAF5100587.1"/>
    <property type="molecule type" value="Genomic_DNA"/>
</dbReference>
<evidence type="ECO:0000313" key="2">
    <source>
        <dbReference type="Proteomes" id="UP000744676"/>
    </source>
</evidence>
<gene>
    <name evidence="1" type="ORF">D0Z00_001206</name>
</gene>
<proteinExistence type="predicted"/>
<comment type="caution">
    <text evidence="1">The sequence shown here is derived from an EMBL/GenBank/DDBJ whole genome shotgun (WGS) entry which is preliminary data.</text>
</comment>
<accession>A0ACB6V7L2</accession>
<reference evidence="1 2" key="1">
    <citation type="journal article" date="2020" name="Front. Microbiol.">
        <title>Phenotypic and Genetic Characterization of the Cheese Ripening Yeast Geotrichum candidum.</title>
        <authorList>
            <person name="Perkins V."/>
            <person name="Vignola S."/>
            <person name="Lessard M.H."/>
            <person name="Plante P.L."/>
            <person name="Corbeil J."/>
            <person name="Dugat-Bony E."/>
            <person name="Frenette M."/>
            <person name="Labrie S."/>
        </authorList>
    </citation>
    <scope>NUCLEOTIDE SEQUENCE [LARGE SCALE GENOMIC DNA]</scope>
    <source>
        <strain evidence="1 2">LMA-1147</strain>
    </source>
</reference>
<sequence>MGTLEITTERAVVELEYLNLLLWDYGMWLVNRNPQVGLKIFTDRAEFKDDELMEAFKKLENPDAWRDYLRVLVYDKKNYSFHGELVIVSVEDLLAEITNNKKSRDLVIKSYETYRAMGLPKRSYYEYMTSLAARGTSANSKGFKKIVQMRQDLLKLLLQENGQYDANLVSIKLNDIDHDAKALLNLELSVVYNRMELHERAIHILCHDLQDFEQSIKYCQYGKVLFDSMVELVEQAEAQQQLFFGLLYDEYLQLEPEAVQAECTRQLLESHGRFLDMKVVLSKTPASWPLERLSGYLLHVLRHIMKEKNESILRRSLARAENVKTNNVLRDLNGVKLRIEEDK</sequence>
<organism evidence="1 2">
    <name type="scientific">Geotrichum galactomycetum</name>
    <dbReference type="NCBI Taxonomy" id="27317"/>
    <lineage>
        <taxon>Eukaryota</taxon>
        <taxon>Fungi</taxon>
        <taxon>Dikarya</taxon>
        <taxon>Ascomycota</taxon>
        <taxon>Saccharomycotina</taxon>
        <taxon>Dipodascomycetes</taxon>
        <taxon>Dipodascales</taxon>
        <taxon>Dipodascaceae</taxon>
        <taxon>Geotrichum</taxon>
    </lineage>
</organism>